<feature type="region of interest" description="Disordered" evidence="1">
    <location>
        <begin position="582"/>
        <end position="619"/>
    </location>
</feature>
<dbReference type="SUPFAM" id="SSF53098">
    <property type="entry name" value="Ribonuclease H-like"/>
    <property type="match status" value="1"/>
</dbReference>
<evidence type="ECO:0000256" key="1">
    <source>
        <dbReference type="SAM" id="MobiDB-lite"/>
    </source>
</evidence>
<evidence type="ECO:0000259" key="2">
    <source>
        <dbReference type="PROSITE" id="PS50994"/>
    </source>
</evidence>
<dbReference type="Proteomes" id="UP001642464">
    <property type="component" value="Unassembled WGS sequence"/>
</dbReference>
<dbReference type="EMBL" id="CAXAMM010042029">
    <property type="protein sequence ID" value="CAK9102591.1"/>
    <property type="molecule type" value="Genomic_DNA"/>
</dbReference>
<feature type="compositionally biased region" description="Low complexity" evidence="1">
    <location>
        <begin position="1702"/>
        <end position="1721"/>
    </location>
</feature>
<feature type="region of interest" description="Disordered" evidence="1">
    <location>
        <begin position="422"/>
        <end position="465"/>
    </location>
</feature>
<feature type="compositionally biased region" description="Polar residues" evidence="1">
    <location>
        <begin position="1742"/>
        <end position="1775"/>
    </location>
</feature>
<dbReference type="InterPro" id="IPR001584">
    <property type="entry name" value="Integrase_cat-core"/>
</dbReference>
<feature type="compositionally biased region" description="Low complexity" evidence="1">
    <location>
        <begin position="443"/>
        <end position="459"/>
    </location>
</feature>
<dbReference type="InterPro" id="IPR036397">
    <property type="entry name" value="RNaseH_sf"/>
</dbReference>
<reference evidence="3 4" key="1">
    <citation type="submission" date="2024-02" db="EMBL/GenBank/DDBJ databases">
        <authorList>
            <person name="Chen Y."/>
            <person name="Shah S."/>
            <person name="Dougan E. K."/>
            <person name="Thang M."/>
            <person name="Chan C."/>
        </authorList>
    </citation>
    <scope>NUCLEOTIDE SEQUENCE [LARGE SCALE GENOMIC DNA]</scope>
</reference>
<comment type="caution">
    <text evidence="3">The sequence shown here is derived from an EMBL/GenBank/DDBJ whole genome shotgun (WGS) entry which is preliminary data.</text>
</comment>
<feature type="domain" description="Integrase catalytic" evidence="2">
    <location>
        <begin position="1428"/>
        <end position="1621"/>
    </location>
</feature>
<dbReference type="InterPro" id="IPR012337">
    <property type="entry name" value="RNaseH-like_sf"/>
</dbReference>
<proteinExistence type="predicted"/>
<protein>
    <submittedName>
        <fullName evidence="3">Retrovirus-related Pol polyprotein from transposon RE1 (Retro element 1) (AtRE1)</fullName>
    </submittedName>
</protein>
<feature type="region of interest" description="Disordered" evidence="1">
    <location>
        <begin position="1691"/>
        <end position="1794"/>
    </location>
</feature>
<feature type="compositionally biased region" description="Basic and acidic residues" evidence="1">
    <location>
        <begin position="1008"/>
        <end position="1024"/>
    </location>
</feature>
<feature type="region of interest" description="Disordered" evidence="1">
    <location>
        <begin position="493"/>
        <end position="519"/>
    </location>
</feature>
<evidence type="ECO:0000313" key="3">
    <source>
        <dbReference type="EMBL" id="CAK9102591.1"/>
    </source>
</evidence>
<feature type="compositionally biased region" description="Basic and acidic residues" evidence="1">
    <location>
        <begin position="1723"/>
        <end position="1741"/>
    </location>
</feature>
<evidence type="ECO:0000313" key="4">
    <source>
        <dbReference type="Proteomes" id="UP001642464"/>
    </source>
</evidence>
<feature type="region of interest" description="Disordered" evidence="1">
    <location>
        <begin position="109"/>
        <end position="234"/>
    </location>
</feature>
<name>A0ABP0RTP8_9DINO</name>
<feature type="region of interest" description="Disordered" evidence="1">
    <location>
        <begin position="1"/>
        <end position="59"/>
    </location>
</feature>
<feature type="compositionally biased region" description="Acidic residues" evidence="1">
    <location>
        <begin position="1"/>
        <end position="21"/>
    </location>
</feature>
<feature type="compositionally biased region" description="Basic and acidic residues" evidence="1">
    <location>
        <begin position="1785"/>
        <end position="1794"/>
    </location>
</feature>
<keyword evidence="4" id="KW-1185">Reference proteome</keyword>
<dbReference type="PROSITE" id="PS50994">
    <property type="entry name" value="INTEGRASE"/>
    <property type="match status" value="1"/>
</dbReference>
<sequence length="2182" mass="244621">MTVDDSEDPDQMQEEWLDYDFDPASLGHSSQESEWSEPQEPIQVEPEPKMHAASPLSSSPAPWRCACCDSHEYYELNSIWTCSRCASTDFYQPTRPMKRVTTSGTWMFVPHHADGSEPQVAKARTRRRRRARMTTGPPVGPPSSDAGERAESETPTVDPVTEPDPHPKAQPGPRLPRPRPQRHDRALQHDNTANDVNALSVDAGTSPKPARRQTSESSSSWNSRKGPEPGIKWKSGQYPPVPVWKYDIQDMRAFAKYKKKIAIWQLQMKAYASPKDQALLVYNSLTGEPEQELEHVPIDEIYVDTGVQKILELLQRPFEQRVIYQKRRFLQDFEQMRRYAGESMRAYVLRFRRVQRSLTAVGVNLAATFDGEALGSRLLDRSGLSHADQRLVLVGTQQSLEFEAIAECLVLHWPEFRAPPLVVNKDGKGVGKGSKSGPPPTPSSSSTSFTSSSQTSKGSQRGFPRRQAFVANATEGPAEEDEFLEAIEEEADLDAGPDGQEDEPADAGECEDDGEGQEADADLSEIADILTVTARKLSGVTLGRKFTTTNPSKKTRLPPDELKKITHCSACGGLGHWAGDPQCPHGAKGAKGGSKGKTQQQTSEKGQKNAHASSSSSYRVSMVHHDGGTDIIEHDPSEESGYGTMFTINMIECGSPFSVHEVRCTPKVFEGMMIIDSACQRNCCGQEWFDHHVEYLKSYGMIPKITECHETYQFGKGSPTVATKKAYLPCIIGGQPLLLGVALLPEKIPFLGSNSLLDMLQTNLRLPARRAEFELLGIDVELHQVAGHFAIKLFDCPWKMRQAPPQWLVAWKRLVLAMSGYVSNLITYMAKAARLHLVPPDFLSRAFPPYDAHQVLSPKECDHLKVKRHGNAHGRFATCLGCNMKWRWNAACENIMGAKNWVTKLLYAVTAIAGTLLSNSHEGLRSGCIEQEQGQEQAQDQSEATSLRPDYILSELYGNHLPNVQLDEFRHMGLERGPPPSGASARSPSDLRTGFTTGCRAQQPGRVHLPERGDPRSRPQKDGTHSQSEARQTPDRTGSDCRAAGQRGRGRDVRLVPPGLAKRLRGMWKRSYEVLEMEHQTYLTGKTVAERPPPHADLFELFAGDATMSLLAHDYDLVAMEPQDLLYGQNFKDKATRDRIFKTLRNFKPWLVPMGVDCRLWNHFSKNLNWSSYDRQERLQELRDEEREFVRFAIKVAREQLAQGRYFLIENPLRSDLWALDEVQALLQEPGVWSTTLDAGAFGAEINGDPIIKTMRWIGNQPGLDQALHRRLSPLERQYCKPIEGKMTRPSQAYPVLLCRTILQELRGLVAQHEPHRFGPPLHQVLAVSQPTASLSQWDRLTEYITNSFERSAKRPYYVDSRSDMGKEISNLLRMDLDKIQVVYAPTTRRIPANTTGWATRAAYLSYADGTRAIESEDVGDIVFPRQRFSKPVTFAIFAFGHRWTVPDAASTSSTSTSNLAVPGLVTDISFPGATEIAQDVKRAIAVMMEDRTSENMSFTLFEDAWLRPYGLPVRIRCDPDTSFKGYFERKLQSLGCVVEHCPPEAHHVIGMVERRNAVLRLTLEKVIDHMGVVDRRDVRTALTSTVHAMNNMCFSRGRAAYQAVFGRQPRLPDSVLEDETVLASSSQVYNPVDEETDNPPLRAEMEDIAALKDATNHFQESLIEDQRGPPPKETDELPAVDELELTLAPTTQQAKTSAHDTPLALPSPAAHSSSTAPALPDEAQHQEHEETAAEMDEHGTEQAQQADPTLPDQQQDPNESDTTQGSSDSEQENNNKAHKPKAMTRQESKQLDREIPWRQILQLPPSMIDKYLAAIEKEASSWEEWRSIRPLSREEALAVYKDKMLRHRIMRSRALYRDKNCGQGELRAKCRVVCLGHQDPDLQQITRSSPTPGRVTEMLLYALIVAGQNRELFDTNHLWLAWSGDAATAFLQGEQKDSERPAPLYMKAPTDGLIMMTSRWKCDLYQILGNVYGLANAPALWTGEVTKRLTGLGYVRHSFDQMLFYLVNDAEQVVSLVMIYVDDFLGLHREDHDISSLQKLFKWGEIQSFGPGNKITFKGKSLEITKNEAGRYVMDISMEKFVSGLTPGVIPKGRLKQDELLTKAEFQEFRSISGCLQWAATQARPEVAPALSLANHGDLTSIHDLRSLYEALAYLQESPSEGIRMQAEYRGHYREKDCKVS</sequence>
<feature type="region of interest" description="Disordered" evidence="1">
    <location>
        <begin position="972"/>
        <end position="1054"/>
    </location>
</feature>
<accession>A0ABP0RTP8</accession>
<organism evidence="3 4">
    <name type="scientific">Durusdinium trenchii</name>
    <dbReference type="NCBI Taxonomy" id="1381693"/>
    <lineage>
        <taxon>Eukaryota</taxon>
        <taxon>Sar</taxon>
        <taxon>Alveolata</taxon>
        <taxon>Dinophyceae</taxon>
        <taxon>Suessiales</taxon>
        <taxon>Symbiodiniaceae</taxon>
        <taxon>Durusdinium</taxon>
    </lineage>
</organism>
<dbReference type="Gene3D" id="3.30.420.10">
    <property type="entry name" value="Ribonuclease H-like superfamily/Ribonuclease H"/>
    <property type="match status" value="1"/>
</dbReference>
<gene>
    <name evidence="3" type="ORF">SCF082_LOCUS47942</name>
</gene>
<feature type="compositionally biased region" description="Low complexity" evidence="1">
    <location>
        <begin position="29"/>
        <end position="45"/>
    </location>
</feature>
<feature type="compositionally biased region" description="Basic residues" evidence="1">
    <location>
        <begin position="123"/>
        <end position="132"/>
    </location>
</feature>